<evidence type="ECO:0000313" key="12">
    <source>
        <dbReference type="Proteomes" id="UP000298660"/>
    </source>
</evidence>
<name>A0A4D6XKW1_9GAMM</name>
<gene>
    <name evidence="11" type="primary">fliR</name>
    <name evidence="11" type="ORF">D9V61_00415</name>
</gene>
<evidence type="ECO:0000256" key="8">
    <source>
        <dbReference type="ARBA" id="ARBA00023143"/>
    </source>
</evidence>
<comment type="function">
    <text evidence="1 10">Role in flagellar biosynthesis.</text>
</comment>
<dbReference type="InterPro" id="IPR002010">
    <property type="entry name" value="T3SS_IM_R"/>
</dbReference>
<sequence length="258" mass="29765">MLTFNSLQLITLISNFFWPMVRILSFFSAVPIFNDKLVNRKNKIFLSGIISWLVSPFLPEVHTELFSYFGFLLFLQQILIGFVLGFTAQLLFITINLSGEIIGLQMGLSFATFFNNNTHIGTSVISRLLNTLTLFFFLILNTHLYLISILIDSFYSMPIDSYFLNANIFFILLKFSSYIFLNSVLFVFPIMIFLLSLSVIMSLLNRLSPQISIFSIGFPLNLLLGILVLYFLIPIIFPFFEKISNDLMFFITSTFLRM</sequence>
<comment type="similarity">
    <text evidence="2 10">Belongs to the FliR/MopE/SpaR family.</text>
</comment>
<evidence type="ECO:0000256" key="9">
    <source>
        <dbReference type="NCBIfam" id="TIGR01400"/>
    </source>
</evidence>
<proteinExistence type="inferred from homology"/>
<dbReference type="GO" id="GO:0009425">
    <property type="term" value="C:bacterial-type flagellum basal body"/>
    <property type="evidence" value="ECO:0007669"/>
    <property type="project" value="UniProtKB-SubCell"/>
</dbReference>
<dbReference type="PANTHER" id="PTHR30065">
    <property type="entry name" value="FLAGELLAR BIOSYNTHETIC PROTEIN FLIR"/>
    <property type="match status" value="1"/>
</dbReference>
<dbReference type="NCBIfam" id="TIGR01400">
    <property type="entry name" value="fliR"/>
    <property type="match status" value="1"/>
</dbReference>
<feature type="transmembrane region" description="Helical" evidence="10">
    <location>
        <begin position="186"/>
        <end position="204"/>
    </location>
</feature>
<feature type="transmembrane region" description="Helical" evidence="10">
    <location>
        <begin position="12"/>
        <end position="32"/>
    </location>
</feature>
<keyword evidence="4 10" id="KW-1003">Cell membrane</keyword>
<keyword evidence="11" id="KW-0969">Cilium</keyword>
<dbReference type="GO" id="GO:0005886">
    <property type="term" value="C:plasma membrane"/>
    <property type="evidence" value="ECO:0007669"/>
    <property type="project" value="UniProtKB-SubCell"/>
</dbReference>
<evidence type="ECO:0000256" key="1">
    <source>
        <dbReference type="ARBA" id="ARBA00002578"/>
    </source>
</evidence>
<feature type="transmembrane region" description="Helical" evidence="10">
    <location>
        <begin position="134"/>
        <end position="155"/>
    </location>
</feature>
<feature type="transmembrane region" description="Helical" evidence="10">
    <location>
        <begin position="162"/>
        <end position="180"/>
    </location>
</feature>
<evidence type="ECO:0000256" key="3">
    <source>
        <dbReference type="ARBA" id="ARBA00021717"/>
    </source>
</evidence>
<dbReference type="Proteomes" id="UP000298660">
    <property type="component" value="Chromosome"/>
</dbReference>
<feature type="transmembrane region" description="Helical" evidence="10">
    <location>
        <begin position="65"/>
        <end position="84"/>
    </location>
</feature>
<dbReference type="PRINTS" id="PR00953">
    <property type="entry name" value="TYPE3IMRPROT"/>
</dbReference>
<evidence type="ECO:0000256" key="10">
    <source>
        <dbReference type="RuleBase" id="RU362071"/>
    </source>
</evidence>
<dbReference type="GO" id="GO:0044780">
    <property type="term" value="P:bacterial-type flagellum assembly"/>
    <property type="evidence" value="ECO:0007669"/>
    <property type="project" value="UniProtKB-UniRule"/>
</dbReference>
<feature type="transmembrane region" description="Helical" evidence="10">
    <location>
        <begin position="216"/>
        <end position="240"/>
    </location>
</feature>
<comment type="subcellular location">
    <subcellularLocation>
        <location evidence="10">Cell membrane</location>
        <topology evidence="10">Multi-pass membrane protein</topology>
    </subcellularLocation>
    <subcellularLocation>
        <location evidence="10">Bacterial flagellum basal body</location>
    </subcellularLocation>
</comment>
<keyword evidence="7 10" id="KW-0472">Membrane</keyword>
<dbReference type="EMBL" id="CP034891">
    <property type="protein sequence ID" value="QCI17496.1"/>
    <property type="molecule type" value="Genomic_DNA"/>
</dbReference>
<keyword evidence="11" id="KW-0282">Flagellum</keyword>
<keyword evidence="11" id="KW-0966">Cell projection</keyword>
<dbReference type="OrthoDB" id="9797790at2"/>
<evidence type="ECO:0000313" key="11">
    <source>
        <dbReference type="EMBL" id="QCI17496.1"/>
    </source>
</evidence>
<protein>
    <recommendedName>
        <fullName evidence="3 9">Flagellar biosynthetic protein FliR</fullName>
    </recommendedName>
</protein>
<dbReference type="InterPro" id="IPR006303">
    <property type="entry name" value="FliR"/>
</dbReference>
<evidence type="ECO:0000256" key="6">
    <source>
        <dbReference type="ARBA" id="ARBA00022989"/>
    </source>
</evidence>
<dbReference type="Pfam" id="PF01311">
    <property type="entry name" value="Bac_export_1"/>
    <property type="match status" value="1"/>
</dbReference>
<dbReference type="RefSeq" id="WP_158339285.1">
    <property type="nucleotide sequence ID" value="NZ_CP034891.1"/>
</dbReference>
<organism evidence="11 12">
    <name type="scientific">Buchnera aphidicola</name>
    <name type="common">Acyrthosiphon lactucae</name>
    <dbReference type="NCBI Taxonomy" id="1241832"/>
    <lineage>
        <taxon>Bacteria</taxon>
        <taxon>Pseudomonadati</taxon>
        <taxon>Pseudomonadota</taxon>
        <taxon>Gammaproteobacteria</taxon>
        <taxon>Enterobacterales</taxon>
        <taxon>Erwiniaceae</taxon>
        <taxon>Buchnera</taxon>
    </lineage>
</organism>
<keyword evidence="6 10" id="KW-1133">Transmembrane helix</keyword>
<keyword evidence="5 10" id="KW-0812">Transmembrane</keyword>
<dbReference type="AlphaFoldDB" id="A0A4D6XKW1"/>
<feature type="transmembrane region" description="Helical" evidence="10">
    <location>
        <begin position="44"/>
        <end position="59"/>
    </location>
</feature>
<dbReference type="PANTHER" id="PTHR30065:SF8">
    <property type="entry name" value="FLAGELLAR BIOSYNTHETIC PROTEIN FLIR"/>
    <property type="match status" value="1"/>
</dbReference>
<dbReference type="GO" id="GO:0006605">
    <property type="term" value="P:protein targeting"/>
    <property type="evidence" value="ECO:0007669"/>
    <property type="project" value="UniProtKB-UniRule"/>
</dbReference>
<evidence type="ECO:0000256" key="7">
    <source>
        <dbReference type="ARBA" id="ARBA00023136"/>
    </source>
</evidence>
<reference evidence="11 12" key="2">
    <citation type="submission" date="2019-05" db="EMBL/GenBank/DDBJ databases">
        <title>Genome evolution of the obligate endosymbiont Buchnera aphidicola.</title>
        <authorList>
            <person name="Moran N.A."/>
        </authorList>
    </citation>
    <scope>NUCLEOTIDE SEQUENCE [LARGE SCALE GENOMIC DNA]</scope>
    <source>
        <strain evidence="11 12">Ala</strain>
    </source>
</reference>
<evidence type="ECO:0000256" key="4">
    <source>
        <dbReference type="ARBA" id="ARBA00022475"/>
    </source>
</evidence>
<accession>A0A4D6XKW1</accession>
<feature type="transmembrane region" description="Helical" evidence="10">
    <location>
        <begin position="91"/>
        <end position="114"/>
    </location>
</feature>
<evidence type="ECO:0000256" key="2">
    <source>
        <dbReference type="ARBA" id="ARBA00009772"/>
    </source>
</evidence>
<evidence type="ECO:0000256" key="5">
    <source>
        <dbReference type="ARBA" id="ARBA00022692"/>
    </source>
</evidence>
<keyword evidence="8 10" id="KW-0975">Bacterial flagellum</keyword>
<reference evidence="11 12" key="1">
    <citation type="submission" date="2018-12" db="EMBL/GenBank/DDBJ databases">
        <authorList>
            <person name="Chong R.A."/>
        </authorList>
    </citation>
    <scope>NUCLEOTIDE SEQUENCE [LARGE SCALE GENOMIC DNA]</scope>
    <source>
        <strain evidence="11 12">Ala</strain>
    </source>
</reference>